<comment type="function">
    <text evidence="11 12">Vacuolar effluxer which mediate the efflux of amino acids resulting from autophagic degradation. The release of autophagic amino acids allows the maintenance of protein synthesis and viability during nitrogen starvation.</text>
</comment>
<dbReference type="GO" id="GO:0006914">
    <property type="term" value="P:autophagy"/>
    <property type="evidence" value="ECO:0007669"/>
    <property type="project" value="UniProtKB-KW"/>
</dbReference>
<keyword evidence="7 12" id="KW-1133">Transmembrane helix</keyword>
<feature type="region of interest" description="Disordered" evidence="13">
    <location>
        <begin position="535"/>
        <end position="560"/>
    </location>
</feature>
<evidence type="ECO:0000256" key="8">
    <source>
        <dbReference type="ARBA" id="ARBA00023006"/>
    </source>
</evidence>
<keyword evidence="4 12" id="KW-0926">Vacuole</keyword>
<name>A0A6G1J8J1_9PLEO</name>
<feature type="transmembrane region" description="Helical" evidence="12">
    <location>
        <begin position="267"/>
        <end position="291"/>
    </location>
</feature>
<dbReference type="Pfam" id="PF11700">
    <property type="entry name" value="ATG22"/>
    <property type="match status" value="1"/>
</dbReference>
<protein>
    <recommendedName>
        <fullName evidence="12">Autophagy-related protein</fullName>
    </recommendedName>
</protein>
<evidence type="ECO:0000256" key="7">
    <source>
        <dbReference type="ARBA" id="ARBA00022989"/>
    </source>
</evidence>
<evidence type="ECO:0000256" key="1">
    <source>
        <dbReference type="ARBA" id="ARBA00004128"/>
    </source>
</evidence>
<evidence type="ECO:0000256" key="13">
    <source>
        <dbReference type="SAM" id="MobiDB-lite"/>
    </source>
</evidence>
<accession>A0A6G1J8J1</accession>
<dbReference type="OrthoDB" id="192733at2759"/>
<comment type="similarity">
    <text evidence="2 12">Belongs to the ATG22 family.</text>
</comment>
<evidence type="ECO:0000256" key="4">
    <source>
        <dbReference type="ARBA" id="ARBA00022554"/>
    </source>
</evidence>
<comment type="subcellular location">
    <subcellularLocation>
        <location evidence="1 12">Vacuole membrane</location>
        <topology evidence="1 12">Multi-pass membrane protein</topology>
    </subcellularLocation>
</comment>
<feature type="transmembrane region" description="Helical" evidence="12">
    <location>
        <begin position="339"/>
        <end position="363"/>
    </location>
</feature>
<dbReference type="PANTHER" id="PTHR23519:SF3">
    <property type="entry name" value="AUTOPHAGY-RELATED PROTEIN 22-2"/>
    <property type="match status" value="1"/>
</dbReference>
<evidence type="ECO:0000256" key="5">
    <source>
        <dbReference type="ARBA" id="ARBA00022692"/>
    </source>
</evidence>
<sequence length="560" mass="61484">MSFDAERPLHHFRYENEDTSPTTKRELRGWYSYAIAAEVFAVVGLPRERGVLFSDRSKPCIAPPESDGEKRLRLRDGGGEEQCIVSFLGAEVTTASFAMYTTSAAVLTQAVTLVCFSSFADHGPYRKRMLLTFAYTGALISALFIFITPSVYYLAPLLVIVGVTCMGCSFSLLNAFLPLLISNYPDTSESGDNDLSPAYELEALNPETTSIRRSSPENLSRDLERSTKISSKGIGLGYASAVSFQVFSILLLTLFDKLSPTTNNPSLPIRVILFIVGLWWATLTIPTILWLRARPGPPLPAQSKPAFDKRTNNTFLFYALFSFRSFWNTVTNAFRLKQVVLFLVAWFLLSDAIATISGTAVLFARTELHMGTIPVVFLSLTSIAFGMLGAFAWPRIATCFSLTPKTVLILCVLAMEIIPLYGLLGYVPFVKSLGFGGLQRPWEIYPLGVVHGLVMGGINSYARSVFAPLIPEGREAAFFALYAVTDKGSSAFGPALVGWIVDRAGTIRPAFVFLAVLVLLPGPLLWRLDVERGREDANQAGGRGRKFEIGEDEDDDGGEE</sequence>
<feature type="transmembrane region" description="Helical" evidence="12">
    <location>
        <begin position="442"/>
        <end position="462"/>
    </location>
</feature>
<organism evidence="14 15">
    <name type="scientific">Lentithecium fluviatile CBS 122367</name>
    <dbReference type="NCBI Taxonomy" id="1168545"/>
    <lineage>
        <taxon>Eukaryota</taxon>
        <taxon>Fungi</taxon>
        <taxon>Dikarya</taxon>
        <taxon>Ascomycota</taxon>
        <taxon>Pezizomycotina</taxon>
        <taxon>Dothideomycetes</taxon>
        <taxon>Pleosporomycetidae</taxon>
        <taxon>Pleosporales</taxon>
        <taxon>Massarineae</taxon>
        <taxon>Lentitheciaceae</taxon>
        <taxon>Lentithecium</taxon>
    </lineage>
</organism>
<dbReference type="AlphaFoldDB" id="A0A6G1J8J1"/>
<feature type="transmembrane region" description="Helical" evidence="12">
    <location>
        <begin position="235"/>
        <end position="255"/>
    </location>
</feature>
<dbReference type="GO" id="GO:0005774">
    <property type="term" value="C:vacuolar membrane"/>
    <property type="evidence" value="ECO:0007669"/>
    <property type="project" value="UniProtKB-SubCell"/>
</dbReference>
<dbReference type="InterPro" id="IPR044738">
    <property type="entry name" value="Atg22"/>
</dbReference>
<feature type="transmembrane region" description="Helical" evidence="12">
    <location>
        <begin position="406"/>
        <end position="430"/>
    </location>
</feature>
<evidence type="ECO:0000313" key="15">
    <source>
        <dbReference type="Proteomes" id="UP000799291"/>
    </source>
</evidence>
<evidence type="ECO:0000256" key="10">
    <source>
        <dbReference type="ARBA" id="ARBA00023180"/>
    </source>
</evidence>
<feature type="transmembrane region" description="Helical" evidence="12">
    <location>
        <begin position="129"/>
        <end position="147"/>
    </location>
</feature>
<dbReference type="PANTHER" id="PTHR23519">
    <property type="entry name" value="AUTOPHAGY-RELATED PROTEIN 22"/>
    <property type="match status" value="1"/>
</dbReference>
<dbReference type="SUPFAM" id="SSF103473">
    <property type="entry name" value="MFS general substrate transporter"/>
    <property type="match status" value="1"/>
</dbReference>
<keyword evidence="9 12" id="KW-0472">Membrane</keyword>
<evidence type="ECO:0000256" key="11">
    <source>
        <dbReference type="ARBA" id="ARBA00024801"/>
    </source>
</evidence>
<keyword evidence="6 12" id="KW-0029">Amino-acid transport</keyword>
<evidence type="ECO:0000256" key="2">
    <source>
        <dbReference type="ARBA" id="ARBA00006978"/>
    </source>
</evidence>
<dbReference type="GO" id="GO:0032974">
    <property type="term" value="P:amino acid transmembrane export from vacuole"/>
    <property type="evidence" value="ECO:0007669"/>
    <property type="project" value="InterPro"/>
</dbReference>
<dbReference type="CDD" id="cd17483">
    <property type="entry name" value="MFS_Atg22_like"/>
    <property type="match status" value="1"/>
</dbReference>
<feature type="transmembrane region" description="Helical" evidence="12">
    <location>
        <begin position="507"/>
        <end position="526"/>
    </location>
</feature>
<evidence type="ECO:0000256" key="6">
    <source>
        <dbReference type="ARBA" id="ARBA00022970"/>
    </source>
</evidence>
<keyword evidence="5 12" id="KW-0812">Transmembrane</keyword>
<keyword evidence="3 12" id="KW-0813">Transport</keyword>
<dbReference type="EMBL" id="MU005576">
    <property type="protein sequence ID" value="KAF2686836.1"/>
    <property type="molecule type" value="Genomic_DNA"/>
</dbReference>
<proteinExistence type="inferred from homology"/>
<evidence type="ECO:0000313" key="14">
    <source>
        <dbReference type="EMBL" id="KAF2686836.1"/>
    </source>
</evidence>
<keyword evidence="15" id="KW-1185">Reference proteome</keyword>
<feature type="compositionally biased region" description="Acidic residues" evidence="13">
    <location>
        <begin position="550"/>
        <end position="560"/>
    </location>
</feature>
<dbReference type="InterPro" id="IPR024671">
    <property type="entry name" value="Atg22-like"/>
</dbReference>
<keyword evidence="8 12" id="KW-0072">Autophagy</keyword>
<gene>
    <name evidence="14" type="ORF">K458DRAFT_441546</name>
</gene>
<dbReference type="InterPro" id="IPR050495">
    <property type="entry name" value="ATG22/LtaA_families"/>
</dbReference>
<feature type="transmembrane region" description="Helical" evidence="12">
    <location>
        <begin position="97"/>
        <end position="117"/>
    </location>
</feature>
<feature type="transmembrane region" description="Helical" evidence="12">
    <location>
        <begin position="153"/>
        <end position="177"/>
    </location>
</feature>
<evidence type="ECO:0000256" key="3">
    <source>
        <dbReference type="ARBA" id="ARBA00022448"/>
    </source>
</evidence>
<evidence type="ECO:0000256" key="9">
    <source>
        <dbReference type="ARBA" id="ARBA00023136"/>
    </source>
</evidence>
<dbReference type="Proteomes" id="UP000799291">
    <property type="component" value="Unassembled WGS sequence"/>
</dbReference>
<dbReference type="Gene3D" id="1.20.1250.20">
    <property type="entry name" value="MFS general substrate transporter like domains"/>
    <property type="match status" value="1"/>
</dbReference>
<reference evidence="14" key="1">
    <citation type="journal article" date="2020" name="Stud. Mycol.">
        <title>101 Dothideomycetes genomes: a test case for predicting lifestyles and emergence of pathogens.</title>
        <authorList>
            <person name="Haridas S."/>
            <person name="Albert R."/>
            <person name="Binder M."/>
            <person name="Bloem J."/>
            <person name="Labutti K."/>
            <person name="Salamov A."/>
            <person name="Andreopoulos B."/>
            <person name="Baker S."/>
            <person name="Barry K."/>
            <person name="Bills G."/>
            <person name="Bluhm B."/>
            <person name="Cannon C."/>
            <person name="Castanera R."/>
            <person name="Culley D."/>
            <person name="Daum C."/>
            <person name="Ezra D."/>
            <person name="Gonzalez J."/>
            <person name="Henrissat B."/>
            <person name="Kuo A."/>
            <person name="Liang C."/>
            <person name="Lipzen A."/>
            <person name="Lutzoni F."/>
            <person name="Magnuson J."/>
            <person name="Mondo S."/>
            <person name="Nolan M."/>
            <person name="Ohm R."/>
            <person name="Pangilinan J."/>
            <person name="Park H.-J."/>
            <person name="Ramirez L."/>
            <person name="Alfaro M."/>
            <person name="Sun H."/>
            <person name="Tritt A."/>
            <person name="Yoshinaga Y."/>
            <person name="Zwiers L.-H."/>
            <person name="Turgeon B."/>
            <person name="Goodwin S."/>
            <person name="Spatafora J."/>
            <person name="Crous P."/>
            <person name="Grigoriev I."/>
        </authorList>
    </citation>
    <scope>NUCLEOTIDE SEQUENCE</scope>
    <source>
        <strain evidence="14">CBS 122367</strain>
    </source>
</reference>
<dbReference type="InterPro" id="IPR036259">
    <property type="entry name" value="MFS_trans_sf"/>
</dbReference>
<feature type="transmembrane region" description="Helical" evidence="12">
    <location>
        <begin position="375"/>
        <end position="394"/>
    </location>
</feature>
<evidence type="ECO:0000256" key="12">
    <source>
        <dbReference type="RuleBase" id="RU363073"/>
    </source>
</evidence>
<keyword evidence="10" id="KW-0325">Glycoprotein</keyword>